<dbReference type="EC" id="3.5.1.28" evidence="3"/>
<sequence>MYQKSLIVFFLLLTFAVPSVAAQKNVERSYQEARRHYYALFSSSAKMKDRKQWFRVISMFNVIAKNRPKSKRGADAQYTIGLLYENLYYRSKLTKDKKNAIRNFRRLSADYPKSSLVDDTERHIGDIRFRDSEYKKAEKAYRSVSKRAALKKTKKRRARTGARKNGADVFARLKEVRRYSQSGYTRMILYLSKRTAYRAIRLRNPDRVFIDLLGSKPAPSLGKVLKYKSGMVRSARLGVNSGNVTRVVFDLSANAHHSVIALKNPFRIIIDFDSRRKKAKARKPAPRKKTDPHKFVANLDYSHIKTIVIDPGHGGKDSGAVGPTGLKEKDIALAVSRKLKKSIMKTCKCKIYLTRNSDRYLELDDRTVFANSLNADLFISVHLNSHRNHSARGIETYFLSPARSKDEMETAARENMIAQRSANPTDNDLAYIMSDMTSTQKINDSVTLAKSIQRRMIKGLRRGYSGIKDKGVKQAMFYVLWRATMPSVLVETGFISNR</sequence>
<dbReference type="SMART" id="SM00646">
    <property type="entry name" value="Ami_3"/>
    <property type="match status" value="1"/>
</dbReference>
<keyword evidence="1 3" id="KW-0378">Hydrolase</keyword>
<feature type="non-terminal residue" evidence="3">
    <location>
        <position position="498"/>
    </location>
</feature>
<dbReference type="GO" id="GO:0030288">
    <property type="term" value="C:outer membrane-bounded periplasmic space"/>
    <property type="evidence" value="ECO:0007669"/>
    <property type="project" value="TreeGrafter"/>
</dbReference>
<dbReference type="GO" id="GO:0008745">
    <property type="term" value="F:N-acetylmuramoyl-L-alanine amidase activity"/>
    <property type="evidence" value="ECO:0007669"/>
    <property type="project" value="UniProtKB-EC"/>
</dbReference>
<dbReference type="Pfam" id="PF01520">
    <property type="entry name" value="Amidase_3"/>
    <property type="match status" value="1"/>
</dbReference>
<dbReference type="FunFam" id="3.40.630.40:FF:000005">
    <property type="entry name" value="N-acetylmuramoyl-L-alanine amidase (AmiA)"/>
    <property type="match status" value="1"/>
</dbReference>
<accession>A0A3B1BXF3</accession>
<dbReference type="PANTHER" id="PTHR30404:SF0">
    <property type="entry name" value="N-ACETYLMURAMOYL-L-ALANINE AMIDASE AMIC"/>
    <property type="match status" value="1"/>
</dbReference>
<dbReference type="InterPro" id="IPR050695">
    <property type="entry name" value="N-acetylmuramoyl_amidase_3"/>
</dbReference>
<dbReference type="InterPro" id="IPR021731">
    <property type="entry name" value="AMIN_dom"/>
</dbReference>
<proteinExistence type="predicted"/>
<protein>
    <submittedName>
        <fullName evidence="3">N-acetylmuramoyl-L-alanine amidase</fullName>
        <ecNumber evidence="3">3.5.1.28</ecNumber>
    </submittedName>
</protein>
<evidence type="ECO:0000313" key="3">
    <source>
        <dbReference type="EMBL" id="VAX19191.1"/>
    </source>
</evidence>
<dbReference type="SUPFAM" id="SSF53187">
    <property type="entry name" value="Zn-dependent exopeptidases"/>
    <property type="match status" value="1"/>
</dbReference>
<gene>
    <name evidence="3" type="ORF">MNBD_NITROSPINAE04-320</name>
</gene>
<evidence type="ECO:0000259" key="2">
    <source>
        <dbReference type="SMART" id="SM00646"/>
    </source>
</evidence>
<organism evidence="3">
    <name type="scientific">hydrothermal vent metagenome</name>
    <dbReference type="NCBI Taxonomy" id="652676"/>
    <lineage>
        <taxon>unclassified sequences</taxon>
        <taxon>metagenomes</taxon>
        <taxon>ecological metagenomes</taxon>
    </lineage>
</organism>
<feature type="domain" description="MurNAc-LAA" evidence="2">
    <location>
        <begin position="367"/>
        <end position="498"/>
    </location>
</feature>
<name>A0A3B1BXF3_9ZZZZ</name>
<dbReference type="Gene3D" id="3.40.630.40">
    <property type="entry name" value="Zn-dependent exopeptidases"/>
    <property type="match status" value="1"/>
</dbReference>
<dbReference type="AlphaFoldDB" id="A0A3B1BXF3"/>
<dbReference type="Gene3D" id="1.25.40.10">
    <property type="entry name" value="Tetratricopeptide repeat domain"/>
    <property type="match status" value="1"/>
</dbReference>
<dbReference type="Pfam" id="PF11741">
    <property type="entry name" value="AMIN"/>
    <property type="match status" value="1"/>
</dbReference>
<dbReference type="CDD" id="cd02696">
    <property type="entry name" value="MurNAc-LAA"/>
    <property type="match status" value="1"/>
</dbReference>
<evidence type="ECO:0000256" key="1">
    <source>
        <dbReference type="ARBA" id="ARBA00022801"/>
    </source>
</evidence>
<dbReference type="PANTHER" id="PTHR30404">
    <property type="entry name" value="N-ACETYLMURAMOYL-L-ALANINE AMIDASE"/>
    <property type="match status" value="1"/>
</dbReference>
<dbReference type="InterPro" id="IPR011990">
    <property type="entry name" value="TPR-like_helical_dom_sf"/>
</dbReference>
<reference evidence="3" key="1">
    <citation type="submission" date="2018-06" db="EMBL/GenBank/DDBJ databases">
        <authorList>
            <person name="Zhirakovskaya E."/>
        </authorList>
    </citation>
    <scope>NUCLEOTIDE SEQUENCE</scope>
</reference>
<dbReference type="EMBL" id="UOGA01000147">
    <property type="protein sequence ID" value="VAX19191.1"/>
    <property type="molecule type" value="Genomic_DNA"/>
</dbReference>
<dbReference type="Gene3D" id="2.60.40.3500">
    <property type="match status" value="1"/>
</dbReference>
<dbReference type="GO" id="GO:0009253">
    <property type="term" value="P:peptidoglycan catabolic process"/>
    <property type="evidence" value="ECO:0007669"/>
    <property type="project" value="InterPro"/>
</dbReference>
<dbReference type="InterPro" id="IPR002508">
    <property type="entry name" value="MurNAc-LAA_cat"/>
</dbReference>